<keyword evidence="5" id="KW-1185">Reference proteome</keyword>
<comment type="caution">
    <text evidence="3">The sequence shown here is derived from an EMBL/GenBank/DDBJ whole genome shotgun (WGS) entry which is preliminary data.</text>
</comment>
<evidence type="ECO:0000313" key="3">
    <source>
        <dbReference type="EMBL" id="CAI3998722.1"/>
    </source>
</evidence>
<dbReference type="EMBL" id="CAMXCT030002532">
    <property type="protein sequence ID" value="CAL4786034.1"/>
    <property type="molecule type" value="Genomic_DNA"/>
</dbReference>
<proteinExistence type="predicted"/>
<organism evidence="3">
    <name type="scientific">Cladocopium goreaui</name>
    <dbReference type="NCBI Taxonomy" id="2562237"/>
    <lineage>
        <taxon>Eukaryota</taxon>
        <taxon>Sar</taxon>
        <taxon>Alveolata</taxon>
        <taxon>Dinophyceae</taxon>
        <taxon>Suessiales</taxon>
        <taxon>Symbiodiniaceae</taxon>
        <taxon>Cladocopium</taxon>
    </lineage>
</organism>
<evidence type="ECO:0000256" key="2">
    <source>
        <dbReference type="SAM" id="MobiDB-lite"/>
    </source>
</evidence>
<feature type="region of interest" description="Disordered" evidence="2">
    <location>
        <begin position="33"/>
        <end position="142"/>
    </location>
</feature>
<gene>
    <name evidence="3" type="ORF">C1SCF055_LOCUS24997</name>
</gene>
<name>A0A9P1G658_9DINO</name>
<feature type="compositionally biased region" description="Polar residues" evidence="2">
    <location>
        <begin position="35"/>
        <end position="54"/>
    </location>
</feature>
<protein>
    <submittedName>
        <fullName evidence="3">Uncharacterized protein</fullName>
    </submittedName>
</protein>
<accession>A0A9P1G658</accession>
<keyword evidence="1" id="KW-0175">Coiled coil</keyword>
<evidence type="ECO:0000313" key="5">
    <source>
        <dbReference type="Proteomes" id="UP001152797"/>
    </source>
</evidence>
<reference evidence="3" key="1">
    <citation type="submission" date="2022-10" db="EMBL/GenBank/DDBJ databases">
        <authorList>
            <person name="Chen Y."/>
            <person name="Dougan E. K."/>
            <person name="Chan C."/>
            <person name="Rhodes N."/>
            <person name="Thang M."/>
        </authorList>
    </citation>
    <scope>NUCLEOTIDE SEQUENCE</scope>
</reference>
<feature type="compositionally biased region" description="Basic residues" evidence="2">
    <location>
        <begin position="88"/>
        <end position="98"/>
    </location>
</feature>
<dbReference type="EMBL" id="CAMXCT020002532">
    <property type="protein sequence ID" value="CAL1152097.1"/>
    <property type="molecule type" value="Genomic_DNA"/>
</dbReference>
<feature type="coiled-coil region" evidence="1">
    <location>
        <begin position="245"/>
        <end position="272"/>
    </location>
</feature>
<reference evidence="4 5" key="2">
    <citation type="submission" date="2024-05" db="EMBL/GenBank/DDBJ databases">
        <authorList>
            <person name="Chen Y."/>
            <person name="Shah S."/>
            <person name="Dougan E. K."/>
            <person name="Thang M."/>
            <person name="Chan C."/>
        </authorList>
    </citation>
    <scope>NUCLEOTIDE SEQUENCE [LARGE SCALE GENOMIC DNA]</scope>
</reference>
<evidence type="ECO:0000256" key="1">
    <source>
        <dbReference type="SAM" id="Coils"/>
    </source>
</evidence>
<dbReference type="EMBL" id="CAMXCT010002532">
    <property type="protein sequence ID" value="CAI3998722.1"/>
    <property type="molecule type" value="Genomic_DNA"/>
</dbReference>
<sequence>MEQMESYAWNCPCGRLCGKRHMHCPDCQRHWEQGTPHSNQPKSPRAYANQQRGNWSWEWTEDQPRRGRGAKKASGTPTWTRSASARARAGKGSKKGKGRGPQLDQPSPFAQTSTPWPPSETSYNFPAPLAQQPPITPTLGQQSSDVNDAELILAVKEQYPDISKAPLRIQNAVAKAERTTPKQLQSGLHKTSHAVGGAAKELKSLKDAKIKHRERWLKHLHDSVQSWESQLKLYAEQQSNYNMLIKKAKQELNTARQTLEDLNKKAAGHEDADQDTADLEEQNQVDAEATTMVQQVQQLLQACAKIATKEEVMEVSDAEETTAAPAPKRQRSLEPFGGTPAYFVEPFSLGAAGSVGVHSSFFTLLTACHSAIWDPSIYFVDTFAALGSASDLHGELVLSIDPPSQLRTSSWNNSNLKTVLSTGRKGITPKSVSFSHLIGYVDRSGGLEIWSDEGAPIAVNLMARAATARASPSSSEVDSDFEVHPPSSPASFDGERLWRSIQVFDMHRNQARGRVLVHPPEATFAETRRLLGYSHHEVADVFPITPSPSDLSHAHIDPMLILCQDDLHYGDVRRAVLIDLELHGETSEAIIETDRYTTFLPEYVHRDLLLRIAGVAAFCALQESRCLVWHRGDLVPLQSRALRHIQHGDYIRIAAPPFEHPSIPSHFAVRACQAGLSREQLFQHFRVHGPDEGSFHTEVTDEQDMLEEVLDQVEANTSINNLVTLLDEEMSTLQTSFCRIPTFLDHPIGDKGPDLARCSFTEEFLQAVRVQAQAQEAGQVLPPDLPEIQTQPLFLQQLHEAALARVNPPQPGEAFGRIESWYTNHLRHRRCYHTRIIELGPDFRTWEQQLRLEWIDHIDTSVEVEFHIVHPLPEDTDQSAFAQIVLVQQADEQQRSIVLSIYDAAYDNGQPHSHAVVIPHRANLRLITEVADFVEHCPPGAPDNDCQLWFGTLEIPAHQQIIVRHGYALRLTVRRPLEFDLRSLQTSSVEEQRRQLTLALQDAARFGQTITPVNDSWQPDWINELETAFHQVAHTESLSEGPVAYVMSWHLNGHSGARNLSPRRARLLAPVSSWEQAILSQWRDLHDPRQPTFFYYVDPMPPGQGTGDAGHVLFVQQPIVSYAAILLSTLFPGDVRADSQHVAVYIANRLSADSAIALSLLPSGLQDRQVVVRRGRQIFPLEGAPRVGDGDNIIVEVLPQSEHDPSLDGSSLLQIESGWKHFQLVPDFLQHALIAAPGVTQHKLDGVAEPPCFPTIHRDGAATVDRTFVDLPAGLREMREAFSLNAAVANEEQGPTGFVDAWYLGGNRPIVTEHSRVLELDLDLGDWEPRIRELWRDTIDWTQPLWFLWVHPVPIALITRHRIGHLLIVQSIEPPLVPVHLTLLFAGRGRERIGFAAALLNNPVSVGPTRDLLQLARVCLARHCTLRFQHRTWNPQDSIEVQPGAGLEFLVMSILLRMLALKLSPSMLNL</sequence>
<evidence type="ECO:0000313" key="4">
    <source>
        <dbReference type="EMBL" id="CAL4786034.1"/>
    </source>
</evidence>
<dbReference type="Proteomes" id="UP001152797">
    <property type="component" value="Unassembled WGS sequence"/>
</dbReference>
<feature type="compositionally biased region" description="Polar residues" evidence="2">
    <location>
        <begin position="104"/>
        <end position="124"/>
    </location>
</feature>